<feature type="region of interest" description="Disordered" evidence="1">
    <location>
        <begin position="535"/>
        <end position="676"/>
    </location>
</feature>
<dbReference type="Proteomes" id="UP001194468">
    <property type="component" value="Unassembled WGS sequence"/>
</dbReference>
<organism evidence="2 3">
    <name type="scientific">Boletus edulis BED1</name>
    <dbReference type="NCBI Taxonomy" id="1328754"/>
    <lineage>
        <taxon>Eukaryota</taxon>
        <taxon>Fungi</taxon>
        <taxon>Dikarya</taxon>
        <taxon>Basidiomycota</taxon>
        <taxon>Agaricomycotina</taxon>
        <taxon>Agaricomycetes</taxon>
        <taxon>Agaricomycetidae</taxon>
        <taxon>Boletales</taxon>
        <taxon>Boletineae</taxon>
        <taxon>Boletaceae</taxon>
        <taxon>Boletoideae</taxon>
        <taxon>Boletus</taxon>
    </lineage>
</organism>
<feature type="compositionally biased region" description="Basic and acidic residues" evidence="1">
    <location>
        <begin position="166"/>
        <end position="175"/>
    </location>
</feature>
<evidence type="ECO:0000256" key="1">
    <source>
        <dbReference type="SAM" id="MobiDB-lite"/>
    </source>
</evidence>
<accession>A0AAD4GJP6</accession>
<name>A0AAD4GJP6_BOLED</name>
<dbReference type="EMBL" id="WHUW01000004">
    <property type="protein sequence ID" value="KAF8447821.1"/>
    <property type="molecule type" value="Genomic_DNA"/>
</dbReference>
<sequence length="709" mass="75213">MSAHGTVVNWFSEKLEFRVRERPSAAPIPDPIEPVLTLRANMRGVDGLSPSVGDSGYHAFNRIGCRRARWREALQDVAIRPLDEPMKRASGWNVPFTVQTRPISNPVAIRGLQSKHEAVCCFEEGFGAEMASIAQATDVIPERAEPCPRLGCTACPRNTNPLADVDPGRLTRDQRPTPPMPTTYLEAVSPSPSAPPSPDLSSFPSQSWSIIANVDIEQILTICGDEDLFGMDYVQNLSVPTTPTDSCGPPTLCSSSPTQSPSLTVAEASDEDLSGTNVDIEQISTPVMICGDEDLSGMDYAQRSIAEASDEDLSGISVDIEQISTPVTICGDEDSRMDYAQRSGVPTTPTDSCGTPTLGSSSPTQSPSLVVAEASDEDLSGTNDISGMDYAQNSSVPTTPTDSCGPPALGSSSHPQSSSLTIVEPSPGSANATAESDDASGMGIQTKGSSNDTLHKQIFRRSPPQGTPPRRQSPPSLSMERYAPSKRIRVQKLRLTPSGTLRKKQALVPRTVSTKQASLLSPMLSVFRKAARRRLLSGPETPRPKLSKVVQRRQEGKLNQSTPVTDPDGMSPSGSPPLSPDLSSLPSQSRRVITDAEVEQTVMPSTGCGDQNLPSTATTPRSGDSSVLTDSCGSSAIGSSPPAQSSPPTVIAPSPSSANTTAGSDGTSKISSPTKQDMGRGFGYNYLFNGHARKLHGPPGVIVHWHFRE</sequence>
<evidence type="ECO:0000313" key="3">
    <source>
        <dbReference type="Proteomes" id="UP001194468"/>
    </source>
</evidence>
<comment type="caution">
    <text evidence="2">The sequence shown here is derived from an EMBL/GenBank/DDBJ whole genome shotgun (WGS) entry which is preliminary data.</text>
</comment>
<feature type="compositionally biased region" description="Polar residues" evidence="1">
    <location>
        <begin position="252"/>
        <end position="263"/>
    </location>
</feature>
<dbReference type="AlphaFoldDB" id="A0AAD4GJP6"/>
<feature type="compositionally biased region" description="Polar residues" evidence="1">
    <location>
        <begin position="344"/>
        <end position="368"/>
    </location>
</feature>
<gene>
    <name evidence="2" type="ORF">L210DRAFT_3628227</name>
</gene>
<evidence type="ECO:0000313" key="2">
    <source>
        <dbReference type="EMBL" id="KAF8447821.1"/>
    </source>
</evidence>
<keyword evidence="3" id="KW-1185">Reference proteome</keyword>
<feature type="compositionally biased region" description="Polar residues" evidence="1">
    <location>
        <begin position="380"/>
        <end position="402"/>
    </location>
</feature>
<feature type="region of interest" description="Disordered" evidence="1">
    <location>
        <begin position="163"/>
        <end position="203"/>
    </location>
</feature>
<protein>
    <submittedName>
        <fullName evidence="2">Uncharacterized protein</fullName>
    </submittedName>
</protein>
<feature type="region of interest" description="Disordered" evidence="1">
    <location>
        <begin position="242"/>
        <end position="272"/>
    </location>
</feature>
<feature type="compositionally biased region" description="Polar residues" evidence="1">
    <location>
        <begin position="602"/>
        <end position="675"/>
    </location>
</feature>
<reference evidence="2" key="1">
    <citation type="submission" date="2019-10" db="EMBL/GenBank/DDBJ databases">
        <authorList>
            <consortium name="DOE Joint Genome Institute"/>
            <person name="Kuo A."/>
            <person name="Miyauchi S."/>
            <person name="Kiss E."/>
            <person name="Drula E."/>
            <person name="Kohler A."/>
            <person name="Sanchez-Garcia M."/>
            <person name="Andreopoulos B."/>
            <person name="Barry K.W."/>
            <person name="Bonito G."/>
            <person name="Buee M."/>
            <person name="Carver A."/>
            <person name="Chen C."/>
            <person name="Cichocki N."/>
            <person name="Clum A."/>
            <person name="Culley D."/>
            <person name="Crous P.W."/>
            <person name="Fauchery L."/>
            <person name="Girlanda M."/>
            <person name="Hayes R."/>
            <person name="Keri Z."/>
            <person name="LaButti K."/>
            <person name="Lipzen A."/>
            <person name="Lombard V."/>
            <person name="Magnuson J."/>
            <person name="Maillard F."/>
            <person name="Morin E."/>
            <person name="Murat C."/>
            <person name="Nolan M."/>
            <person name="Ohm R."/>
            <person name="Pangilinan J."/>
            <person name="Pereira M."/>
            <person name="Perotto S."/>
            <person name="Peter M."/>
            <person name="Riley R."/>
            <person name="Sitrit Y."/>
            <person name="Stielow B."/>
            <person name="Szollosi G."/>
            <person name="Zifcakova L."/>
            <person name="Stursova M."/>
            <person name="Spatafora J.W."/>
            <person name="Tedersoo L."/>
            <person name="Vaario L.-M."/>
            <person name="Yamada A."/>
            <person name="Yan M."/>
            <person name="Wang P."/>
            <person name="Xu J."/>
            <person name="Bruns T."/>
            <person name="Baldrian P."/>
            <person name="Vilgalys R."/>
            <person name="Henrissat B."/>
            <person name="Grigoriev I.V."/>
            <person name="Hibbett D."/>
            <person name="Nagy L.G."/>
            <person name="Martin F.M."/>
        </authorList>
    </citation>
    <scope>NUCLEOTIDE SEQUENCE</scope>
    <source>
        <strain evidence="2">BED1</strain>
    </source>
</reference>
<feature type="region of interest" description="Disordered" evidence="1">
    <location>
        <begin position="339"/>
        <end position="484"/>
    </location>
</feature>
<reference evidence="2" key="2">
    <citation type="journal article" date="2020" name="Nat. Commun.">
        <title>Large-scale genome sequencing of mycorrhizal fungi provides insights into the early evolution of symbiotic traits.</title>
        <authorList>
            <person name="Miyauchi S."/>
            <person name="Kiss E."/>
            <person name="Kuo A."/>
            <person name="Drula E."/>
            <person name="Kohler A."/>
            <person name="Sanchez-Garcia M."/>
            <person name="Morin E."/>
            <person name="Andreopoulos B."/>
            <person name="Barry K.W."/>
            <person name="Bonito G."/>
            <person name="Buee M."/>
            <person name="Carver A."/>
            <person name="Chen C."/>
            <person name="Cichocki N."/>
            <person name="Clum A."/>
            <person name="Culley D."/>
            <person name="Crous P.W."/>
            <person name="Fauchery L."/>
            <person name="Girlanda M."/>
            <person name="Hayes R.D."/>
            <person name="Keri Z."/>
            <person name="LaButti K."/>
            <person name="Lipzen A."/>
            <person name="Lombard V."/>
            <person name="Magnuson J."/>
            <person name="Maillard F."/>
            <person name="Murat C."/>
            <person name="Nolan M."/>
            <person name="Ohm R.A."/>
            <person name="Pangilinan J."/>
            <person name="Pereira M.F."/>
            <person name="Perotto S."/>
            <person name="Peter M."/>
            <person name="Pfister S."/>
            <person name="Riley R."/>
            <person name="Sitrit Y."/>
            <person name="Stielow J.B."/>
            <person name="Szollosi G."/>
            <person name="Zifcakova L."/>
            <person name="Stursova M."/>
            <person name="Spatafora J.W."/>
            <person name="Tedersoo L."/>
            <person name="Vaario L.M."/>
            <person name="Yamada A."/>
            <person name="Yan M."/>
            <person name="Wang P."/>
            <person name="Xu J."/>
            <person name="Bruns T."/>
            <person name="Baldrian P."/>
            <person name="Vilgalys R."/>
            <person name="Dunand C."/>
            <person name="Henrissat B."/>
            <person name="Grigoriev I.V."/>
            <person name="Hibbett D."/>
            <person name="Nagy L.G."/>
            <person name="Martin F.M."/>
        </authorList>
    </citation>
    <scope>NUCLEOTIDE SEQUENCE</scope>
    <source>
        <strain evidence="2">BED1</strain>
    </source>
</reference>
<proteinExistence type="predicted"/>